<feature type="domain" description="YqaJ viral recombinase" evidence="1">
    <location>
        <begin position="15"/>
        <end position="156"/>
    </location>
</feature>
<dbReference type="EMBL" id="LHZG01000180">
    <property type="protein sequence ID" value="KXV17121.1"/>
    <property type="molecule type" value="Genomic_DNA"/>
</dbReference>
<comment type="caution">
    <text evidence="2">The sequence shown here is derived from an EMBL/GenBank/DDBJ whole genome shotgun (WGS) entry which is preliminary data.</text>
</comment>
<dbReference type="InterPro" id="IPR011335">
    <property type="entry name" value="Restrct_endonuc-II-like"/>
</dbReference>
<gene>
    <name evidence="2" type="ORF">AD934_12685</name>
</gene>
<protein>
    <recommendedName>
        <fullName evidence="1">YqaJ viral recombinase domain-containing protein</fullName>
    </recommendedName>
</protein>
<dbReference type="Proteomes" id="UP000075655">
    <property type="component" value="Unassembled WGS sequence"/>
</dbReference>
<evidence type="ECO:0000313" key="2">
    <source>
        <dbReference type="EMBL" id="KXV17121.1"/>
    </source>
</evidence>
<proteinExistence type="predicted"/>
<dbReference type="RefSeq" id="WP_081105869.1">
    <property type="nucleotide sequence ID" value="NZ_LHZG01000180.1"/>
</dbReference>
<dbReference type="InterPro" id="IPR011604">
    <property type="entry name" value="PDDEXK-like_dom_sf"/>
</dbReference>
<dbReference type="PATRIC" id="fig|442.8.peg.1147"/>
<dbReference type="Gene3D" id="3.90.320.10">
    <property type="match status" value="1"/>
</dbReference>
<name>A0A149RS40_GLUOY</name>
<dbReference type="InterPro" id="IPR019080">
    <property type="entry name" value="YqaJ_viral_recombinase"/>
</dbReference>
<reference evidence="2 3" key="1">
    <citation type="submission" date="2015-06" db="EMBL/GenBank/DDBJ databases">
        <title>Improved classification and identification of acetic acid bacteria using matrix-assisted laser desorption/ionization time-of-flight mass spectrometry; Gluconobacter nephelii and Gluconobacter uchimurae are later heterotypic synonyms of Gluconobacter japonicus and Gluconobacter oxydans, respectively.</title>
        <authorList>
            <person name="Li L."/>
            <person name="Cleenwerck I."/>
            <person name="De Vuyst L."/>
            <person name="Vandamme P."/>
        </authorList>
    </citation>
    <scope>NUCLEOTIDE SEQUENCE [LARGE SCALE GENOMIC DNA]</scope>
    <source>
        <strain evidence="2 3">LMG 1676</strain>
    </source>
</reference>
<dbReference type="PANTHER" id="PTHR46609:SF6">
    <property type="entry name" value="EXONUCLEASE, PHAGE-TYPE_RECB, C-TERMINAL DOMAIN-CONTAINING PROTEIN-RELATED"/>
    <property type="match status" value="1"/>
</dbReference>
<dbReference type="Pfam" id="PF09588">
    <property type="entry name" value="YqaJ"/>
    <property type="match status" value="1"/>
</dbReference>
<dbReference type="SUPFAM" id="SSF52980">
    <property type="entry name" value="Restriction endonuclease-like"/>
    <property type="match status" value="1"/>
</dbReference>
<evidence type="ECO:0000259" key="1">
    <source>
        <dbReference type="Pfam" id="PF09588"/>
    </source>
</evidence>
<dbReference type="AlphaFoldDB" id="A0A149RS40"/>
<dbReference type="PANTHER" id="PTHR46609">
    <property type="entry name" value="EXONUCLEASE, PHAGE-TYPE/RECB, C-TERMINAL DOMAIN-CONTAINING PROTEIN"/>
    <property type="match status" value="1"/>
</dbReference>
<evidence type="ECO:0000313" key="3">
    <source>
        <dbReference type="Proteomes" id="UP000075655"/>
    </source>
</evidence>
<dbReference type="InterPro" id="IPR051703">
    <property type="entry name" value="NF-kappa-B_Signaling_Reg"/>
</dbReference>
<accession>A0A149RS40</accession>
<dbReference type="CDD" id="cd22343">
    <property type="entry name" value="PDDEXK_lambda_exonuclease-like"/>
    <property type="match status" value="1"/>
</dbReference>
<sequence>MSLRVYTDLEQGTDEWLQARCGVLTASVIGKLLTSTGKAAKNETARRLVLDLLAQRISGVVEEVPQTFAMQRGHEDEIEAKLLYAQNIAPVAEVGFMTEDRFGFTIGYSPDGLVGQEGLLECKSRAHGLQLGVICGGEVPAEYMAQIQTGLLVSGRKWLDFISFPAMGGGKMMIRRVYPDPVMQDALIDAAMTFEGEIAAKRVEYETALQNPDLRFLDTERRSMEEEIVL</sequence>
<organism evidence="2 3">
    <name type="scientific">Gluconobacter oxydans</name>
    <name type="common">Gluconobacter suboxydans</name>
    <dbReference type="NCBI Taxonomy" id="442"/>
    <lineage>
        <taxon>Bacteria</taxon>
        <taxon>Pseudomonadati</taxon>
        <taxon>Pseudomonadota</taxon>
        <taxon>Alphaproteobacteria</taxon>
        <taxon>Acetobacterales</taxon>
        <taxon>Acetobacteraceae</taxon>
        <taxon>Gluconobacter</taxon>
    </lineage>
</organism>